<dbReference type="Pfam" id="PF22881">
    <property type="entry name" value="FilE_C"/>
    <property type="match status" value="1"/>
</dbReference>
<dbReference type="InParanoid" id="A0A2U3MXB0"/>
<dbReference type="AlphaFoldDB" id="A0A2U3MXB0"/>
<evidence type="ECO:0000313" key="3">
    <source>
        <dbReference type="Proteomes" id="UP000245974"/>
    </source>
</evidence>
<dbReference type="EMBL" id="OOGT01000040">
    <property type="protein sequence ID" value="SPL70072.1"/>
    <property type="molecule type" value="Genomic_DNA"/>
</dbReference>
<name>A0A2U3MXB0_9GAMM</name>
<feature type="domain" description="FilE C-terminal" evidence="1">
    <location>
        <begin position="272"/>
        <end position="436"/>
    </location>
</feature>
<dbReference type="InterPro" id="IPR055226">
    <property type="entry name" value="FilE_C"/>
</dbReference>
<sequence>MNLKITKSFITIPIGLYIFIVSPIVNADGFYTIIGPDGFPMVVPQSVHDRKIVKQPKKPKPQEVTKLVEPVKTVEEKPQERKEIISKNSDLEIITPKQRVPAESKPVIISSKPEVEVVESEVVPKVKKVIPSGLSAEANKSTEIQEESVLAKKPRSIRQLFKKDKKNQEATEAVISSSEVQIDNEQKLNSTATQSKKSVELESQNKNFTELDGVKYVDSEFLEDSEFNLEGRKRFYIMPDAPTAGARHVETVERQKGVTKSILEKFTKANEPENVTVMALSSTYYRLPKDQVEKALEQSCFTGKKIKKAKELSQKNTQLGIWPTAPIKERFMYEVVKLNADINNIQLTSYASSLKNPEYYWPLAVFLDQNGCVVEGVSGFKSQEKQESPLEHAALTGLLKKPAQAQYLFLTPLSTAIDVENKQLTNQGQIKLDVIR</sequence>
<evidence type="ECO:0000313" key="2">
    <source>
        <dbReference type="EMBL" id="SPL70072.1"/>
    </source>
</evidence>
<dbReference type="InterPro" id="IPR049782">
    <property type="entry name" value="FilE-like"/>
</dbReference>
<reference evidence="3" key="1">
    <citation type="submission" date="2018-03" db="EMBL/GenBank/DDBJ databases">
        <authorList>
            <person name="Blom J."/>
        </authorList>
    </citation>
    <scope>NUCLEOTIDE SEQUENCE [LARGE SCALE GENOMIC DNA]</scope>
    <source>
        <strain evidence="3">KPC-SM-21</strain>
    </source>
</reference>
<keyword evidence="3" id="KW-1185">Reference proteome</keyword>
<evidence type="ECO:0000259" key="1">
    <source>
        <dbReference type="Pfam" id="PF22881"/>
    </source>
</evidence>
<proteinExistence type="predicted"/>
<gene>
    <name evidence="2" type="ORF">KPC_1250</name>
</gene>
<dbReference type="NCBIfam" id="NF033645">
    <property type="entry name" value="pilus_FilE"/>
    <property type="match status" value="1"/>
</dbReference>
<organism evidence="2 3">
    <name type="scientific">Acinetobacter stercoris</name>
    <dbReference type="NCBI Taxonomy" id="2126983"/>
    <lineage>
        <taxon>Bacteria</taxon>
        <taxon>Pseudomonadati</taxon>
        <taxon>Pseudomonadota</taxon>
        <taxon>Gammaproteobacteria</taxon>
        <taxon>Moraxellales</taxon>
        <taxon>Moraxellaceae</taxon>
        <taxon>Acinetobacter</taxon>
    </lineage>
</organism>
<protein>
    <recommendedName>
        <fullName evidence="1">FilE C-terminal domain-containing protein</fullName>
    </recommendedName>
</protein>
<accession>A0A2U3MXB0</accession>
<dbReference type="RefSeq" id="WP_171334430.1">
    <property type="nucleotide sequence ID" value="NZ_OOGT01000040.1"/>
</dbReference>
<dbReference type="Proteomes" id="UP000245974">
    <property type="component" value="Unassembled WGS sequence"/>
</dbReference>